<dbReference type="EMBL" id="FRCS01000010">
    <property type="protein sequence ID" value="SHN44476.1"/>
    <property type="molecule type" value="Genomic_DNA"/>
</dbReference>
<dbReference type="Proteomes" id="UP000184440">
    <property type="component" value="Unassembled WGS sequence"/>
</dbReference>
<feature type="domain" description="Pyrrolo-quinoline quinone repeat" evidence="2">
    <location>
        <begin position="152"/>
        <end position="274"/>
    </location>
</feature>
<sequence length="410" mass="42934">MRRRALLGVVSTVLLVTAGCGGDPRGVPDDDPPSSAPPGAVAPEPKRFDPPAKFLNSGQTLAVAPRRGGSLGKPEVAAVFVGATLVYVDESSLAGRDLATGDERWVTPMPGVTSAESTQIATPALFEGRVYAAAAITVPTGPRVTSHRAISLVAVDPVTGNEIWTATIEVLPGDPVRDVRLVGVTADSIVLDTSTTTYVVDPQTRKTRWKTQFFEPTVVDGTVVAGQLGEDATETKTRTVGLRLTDGVQLWSSPVAAQQGRSFPLGPGLMAVQGREFSSTEPFFDFLDPATGQSRYPGDSDDLSAYQDCWFDSRTLVVCGASGTRTIAVGYNWSDLTEIWELPVGERAAPRVTAAWHGAVYGVLAGKPVILDGRTGAVRNAAAGAAPELVNEYAGVTAESGSLTLFPAIA</sequence>
<dbReference type="Gene3D" id="2.130.10.10">
    <property type="entry name" value="YVTN repeat-like/Quinoprotein amine dehydrogenase"/>
    <property type="match status" value="1"/>
</dbReference>
<dbReference type="AlphaFoldDB" id="A0A1M7RE34"/>
<dbReference type="InterPro" id="IPR002372">
    <property type="entry name" value="PQQ_rpt_dom"/>
</dbReference>
<evidence type="ECO:0000313" key="4">
    <source>
        <dbReference type="Proteomes" id="UP000184440"/>
    </source>
</evidence>
<evidence type="ECO:0000259" key="2">
    <source>
        <dbReference type="Pfam" id="PF13360"/>
    </source>
</evidence>
<dbReference type="Pfam" id="PF13360">
    <property type="entry name" value="PQQ_2"/>
    <property type="match status" value="1"/>
</dbReference>
<feature type="region of interest" description="Disordered" evidence="1">
    <location>
        <begin position="21"/>
        <end position="49"/>
    </location>
</feature>
<dbReference type="InterPro" id="IPR011047">
    <property type="entry name" value="Quinoprotein_ADH-like_sf"/>
</dbReference>
<keyword evidence="4" id="KW-1185">Reference proteome</keyword>
<organism evidence="3 4">
    <name type="scientific">Cryptosporangium aurantiacum</name>
    <dbReference type="NCBI Taxonomy" id="134849"/>
    <lineage>
        <taxon>Bacteria</taxon>
        <taxon>Bacillati</taxon>
        <taxon>Actinomycetota</taxon>
        <taxon>Actinomycetes</taxon>
        <taxon>Cryptosporangiales</taxon>
        <taxon>Cryptosporangiaceae</taxon>
        <taxon>Cryptosporangium</taxon>
    </lineage>
</organism>
<gene>
    <name evidence="3" type="ORF">SAMN05443668_110223</name>
</gene>
<evidence type="ECO:0000256" key="1">
    <source>
        <dbReference type="SAM" id="MobiDB-lite"/>
    </source>
</evidence>
<reference evidence="3 4" key="1">
    <citation type="submission" date="2016-11" db="EMBL/GenBank/DDBJ databases">
        <authorList>
            <person name="Jaros S."/>
            <person name="Januszkiewicz K."/>
            <person name="Wedrychowicz H."/>
        </authorList>
    </citation>
    <scope>NUCLEOTIDE SEQUENCE [LARGE SCALE GENOMIC DNA]</scope>
    <source>
        <strain evidence="3 4">DSM 46144</strain>
    </source>
</reference>
<dbReference type="PROSITE" id="PS51257">
    <property type="entry name" value="PROKAR_LIPOPROTEIN"/>
    <property type="match status" value="1"/>
</dbReference>
<dbReference type="SUPFAM" id="SSF50998">
    <property type="entry name" value="Quinoprotein alcohol dehydrogenase-like"/>
    <property type="match status" value="1"/>
</dbReference>
<dbReference type="InterPro" id="IPR015943">
    <property type="entry name" value="WD40/YVTN_repeat-like_dom_sf"/>
</dbReference>
<proteinExistence type="predicted"/>
<evidence type="ECO:0000313" key="3">
    <source>
        <dbReference type="EMBL" id="SHN44476.1"/>
    </source>
</evidence>
<accession>A0A1M7RE34</accession>
<protein>
    <submittedName>
        <fullName evidence="3">PQQ-like domain-containing protein</fullName>
    </submittedName>
</protein>
<name>A0A1M7RE34_9ACTN</name>
<dbReference type="STRING" id="134849.SAMN05443668_110223"/>